<evidence type="ECO:0008006" key="3">
    <source>
        <dbReference type="Google" id="ProtNLM"/>
    </source>
</evidence>
<keyword evidence="2" id="KW-1185">Reference proteome</keyword>
<proteinExistence type="predicted"/>
<dbReference type="Proteomes" id="UP000189674">
    <property type="component" value="Chromosome"/>
</dbReference>
<dbReference type="KEGG" id="alus:STSP2_03168"/>
<sequence>MIVMELEMRGSLEGKKMRFKSATKAALKTVVKSWHKQALPKHFKSGAKRRYDYDARHPRYARYKRRKGLPPLVFSGRSKKQLTRTIKVVDSGGVVKGKFVTDNRVRYFWMTPPGHPKKGEELIATSKSEQRDMAAAITEMIEDDLEKVNDKKVYK</sequence>
<protein>
    <recommendedName>
        <fullName evidence="3">Phage protein, HK97 gp10 family</fullName>
    </recommendedName>
</protein>
<dbReference type="AlphaFoldDB" id="A0A1U9NQG6"/>
<dbReference type="RefSeq" id="WP_169853267.1">
    <property type="nucleotide sequence ID" value="NZ_CP019791.1"/>
</dbReference>
<dbReference type="STRING" id="1936003.STSP2_03168"/>
<name>A0A1U9NQG6_9BACT</name>
<evidence type="ECO:0000313" key="1">
    <source>
        <dbReference type="EMBL" id="AQT69968.1"/>
    </source>
</evidence>
<gene>
    <name evidence="1" type="ORF">STSP2_03168</name>
</gene>
<dbReference type="EMBL" id="CP019791">
    <property type="protein sequence ID" value="AQT69968.1"/>
    <property type="molecule type" value="Genomic_DNA"/>
</dbReference>
<reference evidence="2" key="1">
    <citation type="submission" date="2017-02" db="EMBL/GenBank/DDBJ databases">
        <title>Comparative genomics and description of representatives of a novel lineage of planctomycetes thriving in anoxic sediments.</title>
        <authorList>
            <person name="Spring S."/>
            <person name="Bunk B."/>
            <person name="Sproer C."/>
        </authorList>
    </citation>
    <scope>NUCLEOTIDE SEQUENCE [LARGE SCALE GENOMIC DNA]</scope>
    <source>
        <strain evidence="2">ST-NAGAB-D1</strain>
    </source>
</reference>
<organism evidence="1 2">
    <name type="scientific">Anaerohalosphaera lusitana</name>
    <dbReference type="NCBI Taxonomy" id="1936003"/>
    <lineage>
        <taxon>Bacteria</taxon>
        <taxon>Pseudomonadati</taxon>
        <taxon>Planctomycetota</taxon>
        <taxon>Phycisphaerae</taxon>
        <taxon>Sedimentisphaerales</taxon>
        <taxon>Anaerohalosphaeraceae</taxon>
        <taxon>Anaerohalosphaera</taxon>
    </lineage>
</organism>
<evidence type="ECO:0000313" key="2">
    <source>
        <dbReference type="Proteomes" id="UP000189674"/>
    </source>
</evidence>
<accession>A0A1U9NQG6</accession>